<keyword evidence="2 5" id="KW-0812">Transmembrane</keyword>
<reference evidence="8" key="1">
    <citation type="journal article" date="2019" name="Int. J. Syst. Evol. Microbiol.">
        <title>The Global Catalogue of Microorganisms (GCM) 10K type strain sequencing project: providing services to taxonomists for standard genome sequencing and annotation.</title>
        <authorList>
            <consortium name="The Broad Institute Genomics Platform"/>
            <consortium name="The Broad Institute Genome Sequencing Center for Infectious Disease"/>
            <person name="Wu L."/>
            <person name="Ma J."/>
        </authorList>
    </citation>
    <scope>NUCLEOTIDE SEQUENCE [LARGE SCALE GENOMIC DNA]</scope>
    <source>
        <strain evidence="8">KCTC 52640</strain>
    </source>
</reference>
<feature type="transmembrane region" description="Helical" evidence="5">
    <location>
        <begin position="49"/>
        <end position="67"/>
    </location>
</feature>
<feature type="transmembrane region" description="Helical" evidence="5">
    <location>
        <begin position="109"/>
        <end position="128"/>
    </location>
</feature>
<evidence type="ECO:0000313" key="7">
    <source>
        <dbReference type="EMBL" id="MFC3105476.1"/>
    </source>
</evidence>
<keyword evidence="3 5" id="KW-1133">Transmembrane helix</keyword>
<feature type="transmembrane region" description="Helical" evidence="5">
    <location>
        <begin position="149"/>
        <end position="166"/>
    </location>
</feature>
<dbReference type="Proteomes" id="UP001595462">
    <property type="component" value="Unassembled WGS sequence"/>
</dbReference>
<organism evidence="7 8">
    <name type="scientific">Salinisphaera aquimarina</name>
    <dbReference type="NCBI Taxonomy" id="2094031"/>
    <lineage>
        <taxon>Bacteria</taxon>
        <taxon>Pseudomonadati</taxon>
        <taxon>Pseudomonadota</taxon>
        <taxon>Gammaproteobacteria</taxon>
        <taxon>Salinisphaerales</taxon>
        <taxon>Salinisphaeraceae</taxon>
        <taxon>Salinisphaera</taxon>
    </lineage>
</organism>
<evidence type="ECO:0000256" key="5">
    <source>
        <dbReference type="SAM" id="Phobius"/>
    </source>
</evidence>
<comment type="subcellular location">
    <subcellularLocation>
        <location evidence="1">Membrane</location>
        <topology evidence="1">Multi-pass membrane protein</topology>
    </subcellularLocation>
</comment>
<proteinExistence type="predicted"/>
<gene>
    <name evidence="7" type="ORF">ACFOSU_16510</name>
</gene>
<accession>A0ABV7EU66</accession>
<evidence type="ECO:0000256" key="2">
    <source>
        <dbReference type="ARBA" id="ARBA00022692"/>
    </source>
</evidence>
<feature type="domain" description="Cation efflux protein transmembrane" evidence="6">
    <location>
        <begin position="20"/>
        <end position="194"/>
    </location>
</feature>
<dbReference type="RefSeq" id="WP_380691018.1">
    <property type="nucleotide sequence ID" value="NZ_JBHRSS010000008.1"/>
</dbReference>
<name>A0ABV7EU66_9GAMM</name>
<keyword evidence="4 5" id="KW-0472">Membrane</keyword>
<evidence type="ECO:0000256" key="3">
    <source>
        <dbReference type="ARBA" id="ARBA00022989"/>
    </source>
</evidence>
<dbReference type="EMBL" id="JBHRSS010000008">
    <property type="protein sequence ID" value="MFC3105476.1"/>
    <property type="molecule type" value="Genomic_DNA"/>
</dbReference>
<evidence type="ECO:0000256" key="4">
    <source>
        <dbReference type="ARBA" id="ARBA00023136"/>
    </source>
</evidence>
<dbReference type="Pfam" id="PF01545">
    <property type="entry name" value="Cation_efflux"/>
    <property type="match status" value="1"/>
</dbReference>
<evidence type="ECO:0000259" key="6">
    <source>
        <dbReference type="Pfam" id="PF01545"/>
    </source>
</evidence>
<comment type="caution">
    <text evidence="7">The sequence shown here is derived from an EMBL/GenBank/DDBJ whole genome shotgun (WGS) entry which is preliminary data.</text>
</comment>
<dbReference type="Gene3D" id="1.20.1510.10">
    <property type="entry name" value="Cation efflux protein transmembrane domain"/>
    <property type="match status" value="1"/>
</dbReference>
<feature type="transmembrane region" description="Helical" evidence="5">
    <location>
        <begin position="21"/>
        <end position="43"/>
    </location>
</feature>
<dbReference type="InterPro" id="IPR058533">
    <property type="entry name" value="Cation_efflux_TM"/>
</dbReference>
<dbReference type="InterPro" id="IPR027469">
    <property type="entry name" value="Cation_efflux_TMD_sf"/>
</dbReference>
<evidence type="ECO:0000256" key="1">
    <source>
        <dbReference type="ARBA" id="ARBA00004141"/>
    </source>
</evidence>
<sequence>MGDCGCHVEASNEAERRILRIALALNATMFVVGITAGLIAQSMGLVADSLDMLADASAYAIGLVAMTRSARFKASAGQLSGSILLLLGLAVLVGVLWRAATGSEPEGSWMIGIAFVSLAVNTIVLRLLGRFRHGEVHLRATWLFTRVDVIANVAVILSGVLVLVLNNAAPDLIIGTALGLYVIKEATGILREARDEQKASLKAS</sequence>
<feature type="transmembrane region" description="Helical" evidence="5">
    <location>
        <begin position="79"/>
        <end position="97"/>
    </location>
</feature>
<keyword evidence="8" id="KW-1185">Reference proteome</keyword>
<evidence type="ECO:0000313" key="8">
    <source>
        <dbReference type="Proteomes" id="UP001595462"/>
    </source>
</evidence>
<protein>
    <submittedName>
        <fullName evidence="7">Cation transporter</fullName>
    </submittedName>
</protein>
<dbReference type="SUPFAM" id="SSF161111">
    <property type="entry name" value="Cation efflux protein transmembrane domain-like"/>
    <property type="match status" value="1"/>
</dbReference>